<gene>
    <name evidence="1" type="ORF">GCM10022403_087550</name>
</gene>
<evidence type="ECO:0000313" key="1">
    <source>
        <dbReference type="EMBL" id="GAA3841941.1"/>
    </source>
</evidence>
<dbReference type="RefSeq" id="WP_275781799.1">
    <property type="nucleotide sequence ID" value="NZ_BAABDE010000041.1"/>
</dbReference>
<proteinExistence type="predicted"/>
<name>A0ABP7JDW7_9ACTN</name>
<evidence type="ECO:0000313" key="2">
    <source>
        <dbReference type="Proteomes" id="UP001501009"/>
    </source>
</evidence>
<comment type="caution">
    <text evidence="1">The sequence shown here is derived from an EMBL/GenBank/DDBJ whole genome shotgun (WGS) entry which is preliminary data.</text>
</comment>
<organism evidence="1 2">
    <name type="scientific">Streptomyces coacervatus</name>
    <dbReference type="NCBI Taxonomy" id="647381"/>
    <lineage>
        <taxon>Bacteria</taxon>
        <taxon>Bacillati</taxon>
        <taxon>Actinomycetota</taxon>
        <taxon>Actinomycetes</taxon>
        <taxon>Kitasatosporales</taxon>
        <taxon>Streptomycetaceae</taxon>
        <taxon>Streptomyces</taxon>
    </lineage>
</organism>
<dbReference type="EMBL" id="BAABDE010000041">
    <property type="protein sequence ID" value="GAA3841941.1"/>
    <property type="molecule type" value="Genomic_DNA"/>
</dbReference>
<keyword evidence="2" id="KW-1185">Reference proteome</keyword>
<protein>
    <submittedName>
        <fullName evidence="1">Uncharacterized protein</fullName>
    </submittedName>
</protein>
<sequence>MDIDLEEWASGAGPAIRDLIDGLGGDVEAFDAFPLSAVAVLDDLIIRMPWQEFENDDWIWIHSQLSAFVAVFLIHHFGGEWKAVPDPSAPGGWMPVIEVRGKNGLPHRVAPVELVHQELHPVPQRIPRLVERATDLAGHGPLTNRLPHRP</sequence>
<reference evidence="2" key="1">
    <citation type="journal article" date="2019" name="Int. J. Syst. Evol. Microbiol.">
        <title>The Global Catalogue of Microorganisms (GCM) 10K type strain sequencing project: providing services to taxonomists for standard genome sequencing and annotation.</title>
        <authorList>
            <consortium name="The Broad Institute Genomics Platform"/>
            <consortium name="The Broad Institute Genome Sequencing Center for Infectious Disease"/>
            <person name="Wu L."/>
            <person name="Ma J."/>
        </authorList>
    </citation>
    <scope>NUCLEOTIDE SEQUENCE [LARGE SCALE GENOMIC DNA]</scope>
    <source>
        <strain evidence="2">JCM 17138</strain>
    </source>
</reference>
<dbReference type="Proteomes" id="UP001501009">
    <property type="component" value="Unassembled WGS sequence"/>
</dbReference>
<accession>A0ABP7JDW7</accession>